<comment type="pathway">
    <text evidence="2">Protein modification; protein glycosylation.</text>
</comment>
<comment type="catalytic activity">
    <reaction evidence="15">
        <text>a 3-O-[N-acetyl-alpha-neuraminyl-(2-&gt;3)-beta-D-galactosyl-(1-&gt;3)-N-acetyl-alpha-D-galactosaminyl]-L-threonyl-[protein] + CMP-N-acetyl-beta-neuraminate = a 3-O-{alpha-Neu5Ac-(2-&gt;3)-beta-D-Gal-(1-&gt;3)-[alpha-Neu5Ac-(2-&gt;6)]-alpha-D-GalNAc}-L-threonyl-[protein] + CMP + H(+)</text>
        <dbReference type="Rhea" id="RHEA:81659"/>
        <dbReference type="Rhea" id="RHEA-COMP:14417"/>
        <dbReference type="Rhea" id="RHEA-COMP:16763"/>
        <dbReference type="ChEBI" id="CHEBI:15378"/>
        <dbReference type="ChEBI" id="CHEBI:57812"/>
        <dbReference type="ChEBI" id="CHEBI:60377"/>
        <dbReference type="ChEBI" id="CHEBI:139598"/>
        <dbReference type="ChEBI" id="CHEBI:156398"/>
    </reaction>
    <physiologicalReaction direction="left-to-right" evidence="15">
        <dbReference type="Rhea" id="RHEA:81660"/>
    </physiologicalReaction>
</comment>
<dbReference type="Proteomes" id="UP000052978">
    <property type="component" value="Unassembled WGS sequence"/>
</dbReference>
<dbReference type="GO" id="GO:0009312">
    <property type="term" value="P:oligosaccharide biosynthetic process"/>
    <property type="evidence" value="ECO:0007669"/>
    <property type="project" value="TreeGrafter"/>
</dbReference>
<dbReference type="PANTHER" id="PTHR45941">
    <property type="entry name" value="ALPHA-N-ACETYLGALACTOSAMINIDE ALPHA-2,6-SIALYLTRANSFERASE 2-LIKE-RELATED"/>
    <property type="match status" value="1"/>
</dbReference>
<comment type="subcellular location">
    <subcellularLocation>
        <location evidence="1">Golgi apparatus membrane</location>
        <topology evidence="1">Single-pass type II membrane protein</topology>
    </subcellularLocation>
</comment>
<comment type="catalytic activity">
    <reaction evidence="13">
        <text>a beta-D-galactosyl-(1-&gt;3)-N-acetyl-alpha-D-galactosaminyl derivative + CMP-N-acetyl-beta-neuraminate = a beta-D-galactosyl-(1-&gt;3)-[N-acetyl-alpha-neuraminyl-(2-&gt;6)]-N-acetyl-alpha-D-galactosaminyl derivative + CMP + H(+)</text>
        <dbReference type="Rhea" id="RHEA:11136"/>
        <dbReference type="ChEBI" id="CHEBI:15378"/>
        <dbReference type="ChEBI" id="CHEBI:57812"/>
        <dbReference type="ChEBI" id="CHEBI:60377"/>
        <dbReference type="ChEBI" id="CHEBI:133470"/>
        <dbReference type="ChEBI" id="CHEBI:140764"/>
        <dbReference type="EC" id="2.4.3.3"/>
    </reaction>
    <physiologicalReaction direction="left-to-right" evidence="13">
        <dbReference type="Rhea" id="RHEA:11137"/>
    </physiologicalReaction>
</comment>
<evidence type="ECO:0000256" key="9">
    <source>
        <dbReference type="ARBA" id="ARBA00023034"/>
    </source>
</evidence>
<evidence type="ECO:0000313" key="19">
    <source>
        <dbReference type="Proteomes" id="UP000052978"/>
    </source>
</evidence>
<comment type="catalytic activity">
    <reaction evidence="16">
        <text>a 3-O-[N-acetyl-alpha-D-galactosaminyl]-L-threonyl-[protein] + CMP-N-acetyl-beta-neuraminate = a 3-O-[N-acetyl-alpha-neuraminosyl-(2-&gt;6)-N-acetyl-alpha-D-galactosaminyl]-L-threonyl-[protein] + CMP + H(+)</text>
        <dbReference type="Rhea" id="RHEA:81643"/>
        <dbReference type="Rhea" id="RHEA-COMP:11689"/>
        <dbReference type="Rhea" id="RHEA-COMP:19720"/>
        <dbReference type="ChEBI" id="CHEBI:15378"/>
        <dbReference type="ChEBI" id="CHEBI:57812"/>
        <dbReference type="ChEBI" id="CHEBI:60377"/>
        <dbReference type="ChEBI" id="CHEBI:87075"/>
        <dbReference type="ChEBI" id="CHEBI:231970"/>
    </reaction>
    <physiologicalReaction direction="left-to-right" evidence="16">
        <dbReference type="Rhea" id="RHEA:81644"/>
    </physiologicalReaction>
</comment>
<accession>S7Q6E9</accession>
<evidence type="ECO:0000256" key="11">
    <source>
        <dbReference type="ARBA" id="ARBA00023157"/>
    </source>
</evidence>
<feature type="region of interest" description="Disordered" evidence="17">
    <location>
        <begin position="1"/>
        <end position="45"/>
    </location>
</feature>
<keyword evidence="6" id="KW-0812">Transmembrane</keyword>
<keyword evidence="5 18" id="KW-0808">Transferase</keyword>
<dbReference type="eggNOG" id="KOG2692">
    <property type="taxonomic scope" value="Eukaryota"/>
</dbReference>
<reference evidence="18 19" key="1">
    <citation type="journal article" date="2013" name="Nat. Commun.">
        <title>Genome analysis reveals insights into physiology and longevity of the Brandt's bat Myotis brandtii.</title>
        <authorList>
            <person name="Seim I."/>
            <person name="Fang X."/>
            <person name="Xiong Z."/>
            <person name="Lobanov A.V."/>
            <person name="Huang Z."/>
            <person name="Ma S."/>
            <person name="Feng Y."/>
            <person name="Turanov A.A."/>
            <person name="Zhu Y."/>
            <person name="Lenz T.L."/>
            <person name="Gerashchenko M.V."/>
            <person name="Fan D."/>
            <person name="Hee Yim S."/>
            <person name="Yao X."/>
            <person name="Jordan D."/>
            <person name="Xiong Y."/>
            <person name="Ma Y."/>
            <person name="Lyapunov A.N."/>
            <person name="Chen G."/>
            <person name="Kulakova O.I."/>
            <person name="Sun Y."/>
            <person name="Lee S.G."/>
            <person name="Bronson R.T."/>
            <person name="Moskalev A.A."/>
            <person name="Sunyaev S.R."/>
            <person name="Zhang G."/>
            <person name="Krogh A."/>
            <person name="Wang J."/>
            <person name="Gladyshev V.N."/>
        </authorList>
    </citation>
    <scope>NUCLEOTIDE SEQUENCE [LARGE SCALE GENOMIC DNA]</scope>
</reference>
<keyword evidence="19" id="KW-1185">Reference proteome</keyword>
<sequence>MLESRAEGLPPTGAGSPTKKTKGVTTETAAPRATPSRSPVAQTTPRLRAANFKAEPKWDFEEQYSLDVGGLQTTCPDSVKVRASKSLWLRHLFLPNLTLFLDSRHFNQSEWERLEHFAPPFGFMELNHSRECGASASGRGRWSTRCVSCAVVGNGGILNDSHVGQEIDGHDYVFRLSGAVTKGYEQDVGTRTSFYGFTAFSLTQSLYLLGSQGFQHVPLGKDIRYLHFLEGTRDYEWLEALLLNRTVKEGSLFWFRHRPQVVFREALRLDRYLLLHPDLLRYMKNSAYGFITEGHERFSDHYYDRSWKKTVFYINHDFALERTLWKRLHDEGIIRLYQRPVEPKQKSRPCRYSLAQAIQQDPHFRALFNFSQPVLLAAGLFSQELWDSLSQRRAPYGWQGFPRQDIASTLSLLNSSDSAQLLGSREPRRDCIRCAVVGNGGILNGSRQGPNIDAHDYVFRLNGAVIKGFEKDVGTKTSFYGFTVNTMKNSLIAYRTAGFTSVPRGQDLRYIFIPSDLRDYVMLRSAILGVRVPSGIDKGDRPQTYFGPEASASKFKLLHPAFISYLTERFLKSKRIISKFKDLYMPSTGALMLLTALHTCDQVSAYGFITSNYWKFSDHYFDRVKQPLVFYANHDLSLEAALWWDLHKAGILQLYQHRA</sequence>
<dbReference type="AlphaFoldDB" id="S7Q6E9"/>
<keyword evidence="9" id="KW-0333">Golgi apparatus</keyword>
<dbReference type="Pfam" id="PF00777">
    <property type="entry name" value="Glyco_transf_29"/>
    <property type="match status" value="3"/>
</dbReference>
<dbReference type="GO" id="GO:1901137">
    <property type="term" value="P:carbohydrate derivative biosynthetic process"/>
    <property type="evidence" value="ECO:0007669"/>
    <property type="project" value="UniProtKB-ARBA"/>
</dbReference>
<evidence type="ECO:0000256" key="5">
    <source>
        <dbReference type="ARBA" id="ARBA00022679"/>
    </source>
</evidence>
<evidence type="ECO:0000256" key="14">
    <source>
        <dbReference type="ARBA" id="ARBA00039109"/>
    </source>
</evidence>
<dbReference type="InterPro" id="IPR001675">
    <property type="entry name" value="Glyco_trans_29"/>
</dbReference>
<keyword evidence="12" id="KW-0325">Glycoprotein</keyword>
<evidence type="ECO:0000256" key="8">
    <source>
        <dbReference type="ARBA" id="ARBA00022989"/>
    </source>
</evidence>
<keyword evidence="11" id="KW-1015">Disulfide bond</keyword>
<keyword evidence="7" id="KW-0735">Signal-anchor</keyword>
<dbReference type="GO" id="GO:0001665">
    <property type="term" value="F:alpha-N-acetylgalactosaminide alpha-2,6-sialyltransferase activity"/>
    <property type="evidence" value="ECO:0007669"/>
    <property type="project" value="UniProtKB-EC"/>
</dbReference>
<evidence type="ECO:0000256" key="15">
    <source>
        <dbReference type="ARBA" id="ARBA00050664"/>
    </source>
</evidence>
<evidence type="ECO:0000313" key="18">
    <source>
        <dbReference type="EMBL" id="EPQ18948.1"/>
    </source>
</evidence>
<evidence type="ECO:0000256" key="10">
    <source>
        <dbReference type="ARBA" id="ARBA00023136"/>
    </source>
</evidence>
<keyword evidence="10" id="KW-0472">Membrane</keyword>
<dbReference type="EMBL" id="KE164590">
    <property type="protein sequence ID" value="EPQ18948.1"/>
    <property type="molecule type" value="Genomic_DNA"/>
</dbReference>
<evidence type="ECO:0000256" key="3">
    <source>
        <dbReference type="ARBA" id="ARBA00006003"/>
    </source>
</evidence>
<evidence type="ECO:0000256" key="16">
    <source>
        <dbReference type="ARBA" id="ARBA00052285"/>
    </source>
</evidence>
<evidence type="ECO:0000256" key="7">
    <source>
        <dbReference type="ARBA" id="ARBA00022968"/>
    </source>
</evidence>
<dbReference type="InterPro" id="IPR038578">
    <property type="entry name" value="GT29-like_sf"/>
</dbReference>
<evidence type="ECO:0000256" key="13">
    <source>
        <dbReference type="ARBA" id="ARBA00036348"/>
    </source>
</evidence>
<comment type="similarity">
    <text evidence="3">Belongs to the glycosyltransferase 29 family.</text>
</comment>
<dbReference type="FunFam" id="3.90.1480.20:FF:000013">
    <property type="entry name" value="ST6 N-acetylgalactosaminide alpha-2,6-sialyltransferase 1"/>
    <property type="match status" value="1"/>
</dbReference>
<evidence type="ECO:0000256" key="17">
    <source>
        <dbReference type="SAM" id="MobiDB-lite"/>
    </source>
</evidence>
<evidence type="ECO:0000256" key="2">
    <source>
        <dbReference type="ARBA" id="ARBA00004922"/>
    </source>
</evidence>
<organism evidence="18 19">
    <name type="scientific">Myotis brandtii</name>
    <name type="common">Brandt's bat</name>
    <dbReference type="NCBI Taxonomy" id="109478"/>
    <lineage>
        <taxon>Eukaryota</taxon>
        <taxon>Metazoa</taxon>
        <taxon>Chordata</taxon>
        <taxon>Craniata</taxon>
        <taxon>Vertebrata</taxon>
        <taxon>Euteleostomi</taxon>
        <taxon>Mammalia</taxon>
        <taxon>Eutheria</taxon>
        <taxon>Laurasiatheria</taxon>
        <taxon>Chiroptera</taxon>
        <taxon>Yangochiroptera</taxon>
        <taxon>Vespertilionidae</taxon>
        <taxon>Myotis</taxon>
    </lineage>
</organism>
<feature type="compositionally biased region" description="Polar residues" evidence="17">
    <location>
        <begin position="35"/>
        <end position="45"/>
    </location>
</feature>
<evidence type="ECO:0000256" key="1">
    <source>
        <dbReference type="ARBA" id="ARBA00004323"/>
    </source>
</evidence>
<evidence type="ECO:0000256" key="12">
    <source>
        <dbReference type="ARBA" id="ARBA00023180"/>
    </source>
</evidence>
<protein>
    <recommendedName>
        <fullName evidence="14">alpha-N-acetylgalactosaminide alpha-2,6-sialyltransferase</fullName>
        <ecNumber evidence="14">2.4.3.3</ecNumber>
    </recommendedName>
</protein>
<dbReference type="PANTHER" id="PTHR45941:SF5">
    <property type="entry name" value="ALPHA-N-ACETYLGALACTOSAMINIDE ALPHA-2,6-SIALYLTRANSFERASE 2"/>
    <property type="match status" value="1"/>
</dbReference>
<proteinExistence type="inferred from homology"/>
<keyword evidence="8" id="KW-1133">Transmembrane helix</keyword>
<dbReference type="Gene3D" id="3.90.1480.20">
    <property type="entry name" value="Glycosyl transferase family 29"/>
    <property type="match status" value="2"/>
</dbReference>
<dbReference type="EC" id="2.4.3.3" evidence="14"/>
<keyword evidence="4 18" id="KW-0328">Glycosyltransferase</keyword>
<gene>
    <name evidence="18" type="ORF">D623_10019808</name>
</gene>
<dbReference type="GO" id="GO:0000139">
    <property type="term" value="C:Golgi membrane"/>
    <property type="evidence" value="ECO:0007669"/>
    <property type="project" value="UniProtKB-SubCell"/>
</dbReference>
<evidence type="ECO:0000256" key="6">
    <source>
        <dbReference type="ARBA" id="ARBA00022692"/>
    </source>
</evidence>
<name>S7Q6E9_MYOBR</name>
<evidence type="ECO:0000256" key="4">
    <source>
        <dbReference type="ARBA" id="ARBA00022676"/>
    </source>
</evidence>